<evidence type="ECO:0000256" key="5">
    <source>
        <dbReference type="ARBA" id="ARBA00022840"/>
    </source>
</evidence>
<keyword evidence="3" id="KW-0548">Nucleotidyltransferase</keyword>
<accession>A0AAP2W637</accession>
<dbReference type="Gene3D" id="3.40.1700.10">
    <property type="entry name" value="DNA integrity scanning protein, DisA, N-terminal domain"/>
    <property type="match status" value="1"/>
</dbReference>
<sequence length="214" mass="22831">MKEIAEVNAVGQEERVMNVVLGVAKNISKSGEGALIVIAERSDIDGLYETHYPQFTSSYPVTEQGMNVVIEKLATIDGAVILTPKGELVAFGARLLRSTTLPGFGTRHAAASGITEAILNSTGVLISEESSWIKIFQDGSIMLEMDSSEVNPNVMEKVAAFLTRSDTALLVSAGLSIALLQIQPWYIVLIGGAYLIVKSAFETVSSVLRGADKV</sequence>
<name>A0AAP2W637_9EURY</name>
<reference evidence="7 8" key="1">
    <citation type="submission" date="2017-11" db="EMBL/GenBank/DDBJ databases">
        <title>Isolation and Characterization of Family Methanocellaceae Species from Potential Methane Hydrate Area Offshore Southwestern Taiwan.</title>
        <authorList>
            <person name="Zhang W.-L."/>
            <person name="Chen W.-C."/>
            <person name="Lai M.-C."/>
            <person name="Chen S.-C."/>
        </authorList>
    </citation>
    <scope>NUCLEOTIDE SEQUENCE [LARGE SCALE GENOMIC DNA]</scope>
    <source>
        <strain evidence="7 8">CWC-04</strain>
    </source>
</reference>
<dbReference type="SUPFAM" id="SSF143597">
    <property type="entry name" value="YojJ-like"/>
    <property type="match status" value="1"/>
</dbReference>
<evidence type="ECO:0000256" key="2">
    <source>
        <dbReference type="ARBA" id="ARBA00022679"/>
    </source>
</evidence>
<evidence type="ECO:0000313" key="7">
    <source>
        <dbReference type="EMBL" id="MCD1294852.1"/>
    </source>
</evidence>
<comment type="caution">
    <text evidence="7">The sequence shown here is derived from an EMBL/GenBank/DDBJ whole genome shotgun (WGS) entry which is preliminary data.</text>
</comment>
<dbReference type="PANTHER" id="PTHR34185">
    <property type="entry name" value="DIADENYLATE CYCLASE"/>
    <property type="match status" value="1"/>
</dbReference>
<dbReference type="Proteomes" id="UP001320159">
    <property type="component" value="Unassembled WGS sequence"/>
</dbReference>
<evidence type="ECO:0000256" key="1">
    <source>
        <dbReference type="ARBA" id="ARBA00000877"/>
    </source>
</evidence>
<keyword evidence="2" id="KW-0808">Transferase</keyword>
<dbReference type="PANTHER" id="PTHR34185:SF1">
    <property type="entry name" value="DIADENYLATE CYCLASE"/>
    <property type="match status" value="1"/>
</dbReference>
<comment type="catalytic activity">
    <reaction evidence="1">
        <text>2 ATP = 3',3'-c-di-AMP + 2 diphosphate</text>
        <dbReference type="Rhea" id="RHEA:35655"/>
        <dbReference type="ChEBI" id="CHEBI:30616"/>
        <dbReference type="ChEBI" id="CHEBI:33019"/>
        <dbReference type="ChEBI" id="CHEBI:71500"/>
        <dbReference type="EC" id="2.7.7.85"/>
    </reaction>
</comment>
<dbReference type="EMBL" id="PGCK01000005">
    <property type="protein sequence ID" value="MCD1294852.1"/>
    <property type="molecule type" value="Genomic_DNA"/>
</dbReference>
<gene>
    <name evidence="7" type="ORF">CUJ83_07550</name>
</gene>
<dbReference type="RefSeq" id="WP_230741686.1">
    <property type="nucleotide sequence ID" value="NZ_PGCK01000005.1"/>
</dbReference>
<protein>
    <recommendedName>
        <fullName evidence="6">DAC domain-containing protein</fullName>
    </recommendedName>
</protein>
<dbReference type="GO" id="GO:0004016">
    <property type="term" value="F:adenylate cyclase activity"/>
    <property type="evidence" value="ECO:0007669"/>
    <property type="project" value="TreeGrafter"/>
</dbReference>
<evidence type="ECO:0000313" key="8">
    <source>
        <dbReference type="Proteomes" id="UP001320159"/>
    </source>
</evidence>
<keyword evidence="4" id="KW-0547">Nucleotide-binding</keyword>
<keyword evidence="5" id="KW-0067">ATP-binding</keyword>
<proteinExistence type="predicted"/>
<evidence type="ECO:0000256" key="3">
    <source>
        <dbReference type="ARBA" id="ARBA00022695"/>
    </source>
</evidence>
<dbReference type="GO" id="GO:0106408">
    <property type="term" value="F:diadenylate cyclase activity"/>
    <property type="evidence" value="ECO:0007669"/>
    <property type="project" value="UniProtKB-EC"/>
</dbReference>
<dbReference type="InterPro" id="IPR036888">
    <property type="entry name" value="DNA_integrity_DisA_N_sf"/>
</dbReference>
<dbReference type="InterPro" id="IPR050338">
    <property type="entry name" value="DisA"/>
</dbReference>
<organism evidence="7 8">
    <name type="scientific">Methanooceanicella nereidis</name>
    <dbReference type="NCBI Taxonomy" id="2052831"/>
    <lineage>
        <taxon>Archaea</taxon>
        <taxon>Methanobacteriati</taxon>
        <taxon>Methanobacteriota</taxon>
        <taxon>Stenosarchaea group</taxon>
        <taxon>Methanomicrobia</taxon>
        <taxon>Methanocellales</taxon>
        <taxon>Methanocellaceae</taxon>
        <taxon>Methanooceanicella</taxon>
    </lineage>
</organism>
<dbReference type="PROSITE" id="PS51794">
    <property type="entry name" value="DAC"/>
    <property type="match status" value="1"/>
</dbReference>
<dbReference type="Pfam" id="PF02457">
    <property type="entry name" value="DAC"/>
    <property type="match status" value="1"/>
</dbReference>
<feature type="domain" description="DAC" evidence="6">
    <location>
        <begin position="1"/>
        <end position="147"/>
    </location>
</feature>
<dbReference type="InterPro" id="IPR003390">
    <property type="entry name" value="DNA_integrity_scan_DisA_N"/>
</dbReference>
<keyword evidence="8" id="KW-1185">Reference proteome</keyword>
<dbReference type="GO" id="GO:0005524">
    <property type="term" value="F:ATP binding"/>
    <property type="evidence" value="ECO:0007669"/>
    <property type="project" value="UniProtKB-KW"/>
</dbReference>
<evidence type="ECO:0000256" key="4">
    <source>
        <dbReference type="ARBA" id="ARBA00022741"/>
    </source>
</evidence>
<evidence type="ECO:0000259" key="6">
    <source>
        <dbReference type="PROSITE" id="PS51794"/>
    </source>
</evidence>
<dbReference type="AlphaFoldDB" id="A0AAP2W637"/>